<keyword evidence="5" id="KW-0378">Hydrolase</keyword>
<evidence type="ECO:0000256" key="2">
    <source>
        <dbReference type="ARBA" id="ARBA00007186"/>
    </source>
</evidence>
<name>A0ABW1E9Y8_9BACT</name>
<dbReference type="SUPFAM" id="SSF51445">
    <property type="entry name" value="(Trans)glycosidases"/>
    <property type="match status" value="1"/>
</dbReference>
<dbReference type="EMBL" id="JBHSPH010000001">
    <property type="protein sequence ID" value="MFC5861146.1"/>
    <property type="molecule type" value="Genomic_DNA"/>
</dbReference>
<comment type="similarity">
    <text evidence="2">Belongs to the glycosyl hydrolase 51 family.</text>
</comment>
<dbReference type="SUPFAM" id="SSF49785">
    <property type="entry name" value="Galactose-binding domain-like"/>
    <property type="match status" value="1"/>
</dbReference>
<sequence>MPHVSAWKRFRHVPVLLPALALASFGVGQTPQPATLSIDVDKPLHSVSPTLYGLMTEEINYSYDGGLYAEMVKNRTLRDGDWSQQDWLVMQNASAGAKFDQDKSTGPSEALNDSMKLTVTSASPSEPAGVRNMGYWGYPLRPNTTYHASIYAKTDASDLALHWNLVSNKTGRSVASAEVPAIGSDWKQYKVTLHTGAIEASEAYHLELTVTKPATLWFDLVSVFPPTYHDRENGNRVDMMEMLAGMHPAFLRFPGGNYLEGDHIKERYDWKKTIGPQVDRPTHPSPWNYHSSDGLGLLEFLEWCEDLHMKGVLAVYGGYSMKQEHVEPGKDLEPYVQDALDEIEYATGSTDTKWGAQRAKDGHPKPFDVPFVEVGNEDFFDRSGSYDGRFKQFYEAIKAKYPNIQIIATTPVKSVKPDVVDDHFYLSAEKYFDDVHHYDNTDRNGPKIFMGEYATMEGSPTGDFGAALGDAAWLTGVERNSDVVIMSSYAPLLVNVHPGGMQWHPDLIGYTGLSVYGSPSYYVLSLFAGNVGNEVPESSLSGAGPRIAYSVTTNKATGKVYLKIVNGAPTPQAIEIDLKGVGHVGSTAKVERLHAMSPVDTNTINDPKHIVPVASTLPVAGDNVKYTLGGYTFELIEFDTK</sequence>
<evidence type="ECO:0000256" key="7">
    <source>
        <dbReference type="SAM" id="SignalP"/>
    </source>
</evidence>
<dbReference type="Pfam" id="PF06964">
    <property type="entry name" value="Alpha-L-AF_C"/>
    <property type="match status" value="1"/>
</dbReference>
<keyword evidence="6" id="KW-0325">Glycoprotein</keyword>
<organism evidence="9 10">
    <name type="scientific">Acidicapsa dinghuensis</name>
    <dbReference type="NCBI Taxonomy" id="2218256"/>
    <lineage>
        <taxon>Bacteria</taxon>
        <taxon>Pseudomonadati</taxon>
        <taxon>Acidobacteriota</taxon>
        <taxon>Terriglobia</taxon>
        <taxon>Terriglobales</taxon>
        <taxon>Acidobacteriaceae</taxon>
        <taxon>Acidicapsa</taxon>
    </lineage>
</organism>
<dbReference type="Gene3D" id="2.60.120.260">
    <property type="entry name" value="Galactose-binding domain-like"/>
    <property type="match status" value="1"/>
</dbReference>
<dbReference type="SUPFAM" id="SSF51011">
    <property type="entry name" value="Glycosyl hydrolase domain"/>
    <property type="match status" value="1"/>
</dbReference>
<feature type="chain" id="PRO_5046911173" description="non-reducing end alpha-L-arabinofuranosidase" evidence="7">
    <location>
        <begin position="24"/>
        <end position="641"/>
    </location>
</feature>
<reference evidence="10" key="1">
    <citation type="journal article" date="2019" name="Int. J. Syst. Evol. Microbiol.">
        <title>The Global Catalogue of Microorganisms (GCM) 10K type strain sequencing project: providing services to taxonomists for standard genome sequencing and annotation.</title>
        <authorList>
            <consortium name="The Broad Institute Genomics Platform"/>
            <consortium name="The Broad Institute Genome Sequencing Center for Infectious Disease"/>
            <person name="Wu L."/>
            <person name="Ma J."/>
        </authorList>
    </citation>
    <scope>NUCLEOTIDE SEQUENCE [LARGE SCALE GENOMIC DNA]</scope>
    <source>
        <strain evidence="10">JCM 4087</strain>
    </source>
</reference>
<dbReference type="Gene3D" id="3.20.20.80">
    <property type="entry name" value="Glycosidases"/>
    <property type="match status" value="1"/>
</dbReference>
<feature type="signal peptide" evidence="7">
    <location>
        <begin position="1"/>
        <end position="23"/>
    </location>
</feature>
<dbReference type="PANTHER" id="PTHR31776">
    <property type="entry name" value="ALPHA-L-ARABINOFURANOSIDASE 1"/>
    <property type="match status" value="1"/>
</dbReference>
<dbReference type="SMART" id="SM00813">
    <property type="entry name" value="Alpha-L-AF_C"/>
    <property type="match status" value="1"/>
</dbReference>
<dbReference type="Proteomes" id="UP001596091">
    <property type="component" value="Unassembled WGS sequence"/>
</dbReference>
<dbReference type="RefSeq" id="WP_263334325.1">
    <property type="nucleotide sequence ID" value="NZ_JAGSYH010000002.1"/>
</dbReference>
<dbReference type="InterPro" id="IPR010720">
    <property type="entry name" value="Alpha-L-AF_C"/>
</dbReference>
<keyword evidence="10" id="KW-1185">Reference proteome</keyword>
<comment type="caution">
    <text evidence="9">The sequence shown here is derived from an EMBL/GenBank/DDBJ whole genome shotgun (WGS) entry which is preliminary data.</text>
</comment>
<dbReference type="Gene3D" id="2.60.40.1180">
    <property type="entry name" value="Golgi alpha-mannosidase II"/>
    <property type="match status" value="1"/>
</dbReference>
<feature type="domain" description="Alpha-L-arabinofuranosidase C-terminal" evidence="8">
    <location>
        <begin position="451"/>
        <end position="632"/>
    </location>
</feature>
<dbReference type="InterPro" id="IPR013780">
    <property type="entry name" value="Glyco_hydro_b"/>
</dbReference>
<evidence type="ECO:0000256" key="6">
    <source>
        <dbReference type="ARBA" id="ARBA00023180"/>
    </source>
</evidence>
<gene>
    <name evidence="9" type="ORF">ACFPT7_02450</name>
</gene>
<dbReference type="Pfam" id="PF22848">
    <property type="entry name" value="ASD1_dom"/>
    <property type="match status" value="1"/>
</dbReference>
<proteinExistence type="inferred from homology"/>
<evidence type="ECO:0000256" key="1">
    <source>
        <dbReference type="ARBA" id="ARBA00001462"/>
    </source>
</evidence>
<dbReference type="InterPro" id="IPR008979">
    <property type="entry name" value="Galactose-bd-like_sf"/>
</dbReference>
<dbReference type="InterPro" id="IPR017853">
    <property type="entry name" value="GH"/>
</dbReference>
<evidence type="ECO:0000256" key="4">
    <source>
        <dbReference type="ARBA" id="ARBA00022729"/>
    </source>
</evidence>
<accession>A0ABW1E9Y8</accession>
<evidence type="ECO:0000259" key="8">
    <source>
        <dbReference type="SMART" id="SM00813"/>
    </source>
</evidence>
<keyword evidence="4 7" id="KW-0732">Signal</keyword>
<dbReference type="InterPro" id="IPR051563">
    <property type="entry name" value="Glycosyl_Hydrolase_51"/>
</dbReference>
<dbReference type="EC" id="3.2.1.55" evidence="3"/>
<protein>
    <recommendedName>
        <fullName evidence="3">non-reducing end alpha-L-arabinofuranosidase</fullName>
        <ecNumber evidence="3">3.2.1.55</ecNumber>
    </recommendedName>
</protein>
<evidence type="ECO:0000256" key="3">
    <source>
        <dbReference type="ARBA" id="ARBA00012670"/>
    </source>
</evidence>
<evidence type="ECO:0000313" key="9">
    <source>
        <dbReference type="EMBL" id="MFC5861146.1"/>
    </source>
</evidence>
<evidence type="ECO:0000256" key="5">
    <source>
        <dbReference type="ARBA" id="ARBA00022801"/>
    </source>
</evidence>
<evidence type="ECO:0000313" key="10">
    <source>
        <dbReference type="Proteomes" id="UP001596091"/>
    </source>
</evidence>
<dbReference type="InterPro" id="IPR055235">
    <property type="entry name" value="ASD1_cat"/>
</dbReference>
<comment type="catalytic activity">
    <reaction evidence="1">
        <text>Hydrolysis of terminal non-reducing alpha-L-arabinofuranoside residues in alpha-L-arabinosides.</text>
        <dbReference type="EC" id="3.2.1.55"/>
    </reaction>
</comment>
<dbReference type="PANTHER" id="PTHR31776:SF0">
    <property type="entry name" value="ALPHA-L-ARABINOFURANOSIDASE 1"/>
    <property type="match status" value="1"/>
</dbReference>